<dbReference type="EMBL" id="HBIN01005681">
    <property type="protein sequence ID" value="CAE0433802.1"/>
    <property type="molecule type" value="Transcribed_RNA"/>
</dbReference>
<proteinExistence type="inferred from homology"/>
<organism evidence="4">
    <name type="scientific">Aplanochytrium stocchinoi</name>
    <dbReference type="NCBI Taxonomy" id="215587"/>
    <lineage>
        <taxon>Eukaryota</taxon>
        <taxon>Sar</taxon>
        <taxon>Stramenopiles</taxon>
        <taxon>Bigyra</taxon>
        <taxon>Labyrinthulomycetes</taxon>
        <taxon>Thraustochytrida</taxon>
        <taxon>Thraustochytriidae</taxon>
        <taxon>Aplanochytrium</taxon>
    </lineage>
</organism>
<dbReference type="AlphaFoldDB" id="A0A7S3PGD2"/>
<protein>
    <recommendedName>
        <fullName evidence="5">Ketoreductase (KR) domain-containing protein</fullName>
    </recommendedName>
</protein>
<dbReference type="PANTHER" id="PTHR24320:SF226">
    <property type="entry name" value="RETINOL DEHYDROGENASE 11"/>
    <property type="match status" value="1"/>
</dbReference>
<accession>A0A7S3PGD2</accession>
<dbReference type="Pfam" id="PF00106">
    <property type="entry name" value="adh_short"/>
    <property type="match status" value="1"/>
</dbReference>
<keyword evidence="2" id="KW-0560">Oxidoreductase</keyword>
<dbReference type="SUPFAM" id="SSF51735">
    <property type="entry name" value="NAD(P)-binding Rossmann-fold domains"/>
    <property type="match status" value="1"/>
</dbReference>
<name>A0A7S3PGD2_9STRA</name>
<dbReference type="InterPro" id="IPR002347">
    <property type="entry name" value="SDR_fam"/>
</dbReference>
<comment type="similarity">
    <text evidence="1 3">Belongs to the short-chain dehydrogenases/reductases (SDR) family.</text>
</comment>
<dbReference type="InterPro" id="IPR036291">
    <property type="entry name" value="NAD(P)-bd_dom_sf"/>
</dbReference>
<gene>
    <name evidence="4" type="ORF">ASTO00021_LOCUS4118</name>
</gene>
<dbReference type="PRINTS" id="PR00080">
    <property type="entry name" value="SDRFAMILY"/>
</dbReference>
<dbReference type="GO" id="GO:0016491">
    <property type="term" value="F:oxidoreductase activity"/>
    <property type="evidence" value="ECO:0007669"/>
    <property type="project" value="UniProtKB-KW"/>
</dbReference>
<dbReference type="Gene3D" id="3.40.50.720">
    <property type="entry name" value="NAD(P)-binding Rossmann-like Domain"/>
    <property type="match status" value="1"/>
</dbReference>
<evidence type="ECO:0008006" key="5">
    <source>
        <dbReference type="Google" id="ProtNLM"/>
    </source>
</evidence>
<dbReference type="PANTHER" id="PTHR24320">
    <property type="entry name" value="RETINOL DEHYDROGENASE"/>
    <property type="match status" value="1"/>
</dbReference>
<evidence type="ECO:0000256" key="3">
    <source>
        <dbReference type="RuleBase" id="RU000363"/>
    </source>
</evidence>
<evidence type="ECO:0000256" key="1">
    <source>
        <dbReference type="ARBA" id="ARBA00006484"/>
    </source>
</evidence>
<evidence type="ECO:0000256" key="2">
    <source>
        <dbReference type="ARBA" id="ARBA00023002"/>
    </source>
</evidence>
<dbReference type="PRINTS" id="PR00081">
    <property type="entry name" value="GDHRDH"/>
</dbReference>
<sequence length="381" mass="41398">MGKFFRGVFLVGIVAVFISIFQGGHNNNPALAYEGSSDSTLKLIVEGMGIITRNKAILREYAETLYGHGLPLEGKTYLVTGTTSGLGSGIAGHLAALGASQILPVRKLKPDFESEIAKMAKTLRKKYDNTGNLIDVSNPDIKTVIMDLSDFQSIDTAVEQLHNDGVKVDVLINNAGLINPNGYLSKQGVELTMGVNFLGTAYFTKRLLDLGIIDSSDGPSRIISISSEEHRMAKSFNTTEPLQQLSTGSVVDTMDRYAFSKLAQTTYFTGLARKLPKEKIVVNDMCPGPVASNIASNGLPGIGNLIAFIMKYTTPSPEVAALPVLRLADAPEYAKFTGQHFHIAEPRPARADARDETFQNWLDQELADISSQHNHQQRRGV</sequence>
<reference evidence="4" key="1">
    <citation type="submission" date="2021-01" db="EMBL/GenBank/DDBJ databases">
        <authorList>
            <person name="Corre E."/>
            <person name="Pelletier E."/>
            <person name="Niang G."/>
            <person name="Scheremetjew M."/>
            <person name="Finn R."/>
            <person name="Kale V."/>
            <person name="Holt S."/>
            <person name="Cochrane G."/>
            <person name="Meng A."/>
            <person name="Brown T."/>
            <person name="Cohen L."/>
        </authorList>
    </citation>
    <scope>NUCLEOTIDE SEQUENCE</scope>
    <source>
        <strain evidence="4">GSBS06</strain>
    </source>
</reference>
<evidence type="ECO:0000313" key="4">
    <source>
        <dbReference type="EMBL" id="CAE0433802.1"/>
    </source>
</evidence>